<name>A0ABM1DV27_PRICU</name>
<feature type="chain" id="PRO_5046141924" evidence="3">
    <location>
        <begin position="32"/>
        <end position="308"/>
    </location>
</feature>
<keyword evidence="1" id="KW-0677">Repeat</keyword>
<feature type="domain" description="Thrombospondin-like N-terminal" evidence="4">
    <location>
        <begin position="39"/>
        <end position="233"/>
    </location>
</feature>
<dbReference type="RefSeq" id="XP_014663798.1">
    <property type="nucleotide sequence ID" value="XM_014808312.1"/>
</dbReference>
<dbReference type="Proteomes" id="UP000695022">
    <property type="component" value="Unplaced"/>
</dbReference>
<evidence type="ECO:0000313" key="6">
    <source>
        <dbReference type="RefSeq" id="XP_014663798.1"/>
    </source>
</evidence>
<keyword evidence="3" id="KW-0732">Signal</keyword>
<dbReference type="InterPro" id="IPR013320">
    <property type="entry name" value="ConA-like_dom_sf"/>
</dbReference>
<accession>A0ABM1DV27</accession>
<dbReference type="PANTHER" id="PTHR15261">
    <property type="entry name" value="THROMBOSPONDIN-TYPE LAMININ G DOMAIN AND EAR REPEAT-CONTAINING"/>
    <property type="match status" value="1"/>
</dbReference>
<feature type="region of interest" description="Disordered" evidence="2">
    <location>
        <begin position="269"/>
        <end position="290"/>
    </location>
</feature>
<feature type="signal peptide" evidence="3">
    <location>
        <begin position="1"/>
        <end position="31"/>
    </location>
</feature>
<dbReference type="GeneID" id="106806386"/>
<keyword evidence="5" id="KW-1185">Reference proteome</keyword>
<protein>
    <submittedName>
        <fullName evidence="6">Thrombospondin-type laminin G domain and EAR repeat-containing protein-like</fullName>
    </submittedName>
</protein>
<sequence length="308" mass="34908">MITNMRMEVGVSNAAARCVLLVLMLLGCIEARREYVNYPCTDIGAIDLLEKAIPSNRHVPVGVDIVYDDDTRSHAYKLRSTASKLKFPVEKALPGCEYFPEEYSILVTMKVNDRYRKTEYIFSVLRENLRAVRLGLRIAPGIVLYEYSDHKKKHKRLTTFSELSIFDSQWHTLIVTVTGDEISYAVDCGTQRSKTVKRAFPALVDIEHSDFYIGNKNRSHDRFTGCSRIWLRVPERALQQWCGSEPLLGEVAGVARPYPSCWRPRDPCQDTPSFDVARPDGKRYTGAQSNQGDVPVFAAASLRLHEDG</sequence>
<organism evidence="5 6">
    <name type="scientific">Priapulus caudatus</name>
    <name type="common">Priapulid worm</name>
    <dbReference type="NCBI Taxonomy" id="37621"/>
    <lineage>
        <taxon>Eukaryota</taxon>
        <taxon>Metazoa</taxon>
        <taxon>Ecdysozoa</taxon>
        <taxon>Scalidophora</taxon>
        <taxon>Priapulida</taxon>
        <taxon>Priapulimorpha</taxon>
        <taxon>Priapulimorphida</taxon>
        <taxon>Priapulidae</taxon>
        <taxon>Priapulus</taxon>
    </lineage>
</organism>
<proteinExistence type="predicted"/>
<evidence type="ECO:0000313" key="5">
    <source>
        <dbReference type="Proteomes" id="UP000695022"/>
    </source>
</evidence>
<dbReference type="SUPFAM" id="SSF49899">
    <property type="entry name" value="Concanavalin A-like lectins/glucanases"/>
    <property type="match status" value="1"/>
</dbReference>
<evidence type="ECO:0000256" key="2">
    <source>
        <dbReference type="SAM" id="MobiDB-lite"/>
    </source>
</evidence>
<dbReference type="Gene3D" id="2.60.120.200">
    <property type="match status" value="1"/>
</dbReference>
<evidence type="ECO:0000256" key="1">
    <source>
        <dbReference type="ARBA" id="ARBA00022737"/>
    </source>
</evidence>
<dbReference type="PANTHER" id="PTHR15261:SF4">
    <property type="entry name" value="THROMBOSPONDIN-TYPE LAMININ G DOMAIN AND EAR REPEAT-CONTAINING PROTEIN"/>
    <property type="match status" value="1"/>
</dbReference>
<evidence type="ECO:0000256" key="3">
    <source>
        <dbReference type="SAM" id="SignalP"/>
    </source>
</evidence>
<dbReference type="InterPro" id="IPR048287">
    <property type="entry name" value="TSPN-like_N"/>
</dbReference>
<dbReference type="PROSITE" id="PS51257">
    <property type="entry name" value="PROKAR_LIPOPROTEIN"/>
    <property type="match status" value="1"/>
</dbReference>
<evidence type="ECO:0000259" key="4">
    <source>
        <dbReference type="SMART" id="SM00210"/>
    </source>
</evidence>
<reference evidence="6" key="1">
    <citation type="submission" date="2025-08" db="UniProtKB">
        <authorList>
            <consortium name="RefSeq"/>
        </authorList>
    </citation>
    <scope>IDENTIFICATION</scope>
</reference>
<gene>
    <name evidence="6" type="primary">LOC106806386</name>
</gene>
<dbReference type="SMART" id="SM00210">
    <property type="entry name" value="TSPN"/>
    <property type="match status" value="1"/>
</dbReference>